<keyword evidence="2" id="KW-0560">Oxidoreductase</keyword>
<evidence type="ECO:0000256" key="1">
    <source>
        <dbReference type="ARBA" id="ARBA00010944"/>
    </source>
</evidence>
<comment type="function">
    <text evidence="2">Catalyzes the reduction of dTDP-6-deoxy-L-lyxo-4-hexulose to yield dTDP-L-rhamnose.</text>
</comment>
<keyword evidence="5" id="KW-1185">Reference proteome</keyword>
<dbReference type="SUPFAM" id="SSF51735">
    <property type="entry name" value="NAD(P)-binding Rossmann-fold domains"/>
    <property type="match status" value="1"/>
</dbReference>
<sequence length="285" mass="29772">MTRYLITGAAGMLGHDLVSALEGRDVVALSRAELDITDAAAVASAVAGIDVVFNCAAYTAVDAAETDESAAYAVNALGPATLAEATAATGAKLVQISTDYVFQGSATSPYPEDEPRDPLNAYGRTKAAGEEAVLGLNPAGGYVVRTAWLYGQHGANFPATMLRLGRDPERESVSVVEDQVGQPTWTADLARQLVLLADSDAPAGVYHGTNSGQGSWFDFAQATFQEAGLDPAKVKPTDSSQFVRPAPRPAYSVLGHDAWSRAGLEPMRDWRAALHAAATSGVFGE</sequence>
<gene>
    <name evidence="4" type="ORF">SAMN05216554_3665</name>
</gene>
<dbReference type="OrthoDB" id="9803892at2"/>
<organism evidence="4 5">
    <name type="scientific">Herbiconiux ginsengi</name>
    <dbReference type="NCBI Taxonomy" id="381665"/>
    <lineage>
        <taxon>Bacteria</taxon>
        <taxon>Bacillati</taxon>
        <taxon>Actinomycetota</taxon>
        <taxon>Actinomycetes</taxon>
        <taxon>Micrococcales</taxon>
        <taxon>Microbacteriaceae</taxon>
        <taxon>Herbiconiux</taxon>
    </lineage>
</organism>
<dbReference type="GO" id="GO:0005829">
    <property type="term" value="C:cytosol"/>
    <property type="evidence" value="ECO:0007669"/>
    <property type="project" value="TreeGrafter"/>
</dbReference>
<dbReference type="UniPathway" id="UPA00124"/>
<dbReference type="Gene3D" id="3.90.25.10">
    <property type="entry name" value="UDP-galactose 4-epimerase, domain 1"/>
    <property type="match status" value="1"/>
</dbReference>
<dbReference type="AlphaFoldDB" id="A0A1H3STI1"/>
<protein>
    <recommendedName>
        <fullName evidence="2">dTDP-4-dehydrorhamnose reductase</fullName>
        <ecNumber evidence="2">1.1.1.133</ecNumber>
    </recommendedName>
</protein>
<dbReference type="InterPro" id="IPR005913">
    <property type="entry name" value="dTDP_dehydrorham_reduct"/>
</dbReference>
<dbReference type="PANTHER" id="PTHR10491">
    <property type="entry name" value="DTDP-4-DEHYDRORHAMNOSE REDUCTASE"/>
    <property type="match status" value="1"/>
</dbReference>
<dbReference type="STRING" id="381665.SAMN05216554_3665"/>
<comment type="similarity">
    <text evidence="1 2">Belongs to the dTDP-4-dehydrorhamnose reductase family.</text>
</comment>
<keyword evidence="2" id="KW-0521">NADP</keyword>
<evidence type="ECO:0000256" key="2">
    <source>
        <dbReference type="RuleBase" id="RU364082"/>
    </source>
</evidence>
<dbReference type="GO" id="GO:0008831">
    <property type="term" value="F:dTDP-4-dehydrorhamnose reductase activity"/>
    <property type="evidence" value="ECO:0007669"/>
    <property type="project" value="UniProtKB-EC"/>
</dbReference>
<feature type="domain" description="RmlD-like substrate binding" evidence="3">
    <location>
        <begin position="3"/>
        <end position="278"/>
    </location>
</feature>
<dbReference type="CDD" id="cd05254">
    <property type="entry name" value="dTDP_HR_like_SDR_e"/>
    <property type="match status" value="1"/>
</dbReference>
<name>A0A1H3STI1_9MICO</name>
<dbReference type="InterPro" id="IPR036291">
    <property type="entry name" value="NAD(P)-bd_dom_sf"/>
</dbReference>
<dbReference type="Pfam" id="PF04321">
    <property type="entry name" value="RmlD_sub_bind"/>
    <property type="match status" value="1"/>
</dbReference>
<dbReference type="InterPro" id="IPR029903">
    <property type="entry name" value="RmlD-like-bd"/>
</dbReference>
<accession>A0A1H3STI1</accession>
<proteinExistence type="inferred from homology"/>
<comment type="pathway">
    <text evidence="2">Carbohydrate biosynthesis; dTDP-L-rhamnose biosynthesis.</text>
</comment>
<dbReference type="EC" id="1.1.1.133" evidence="2"/>
<dbReference type="EMBL" id="FNPZ01000004">
    <property type="protein sequence ID" value="SDZ41050.1"/>
    <property type="molecule type" value="Genomic_DNA"/>
</dbReference>
<dbReference type="PANTHER" id="PTHR10491:SF4">
    <property type="entry name" value="METHIONINE ADENOSYLTRANSFERASE 2 SUBUNIT BETA"/>
    <property type="match status" value="1"/>
</dbReference>
<dbReference type="Gene3D" id="3.40.50.720">
    <property type="entry name" value="NAD(P)-binding Rossmann-like Domain"/>
    <property type="match status" value="1"/>
</dbReference>
<reference evidence="4 5" key="1">
    <citation type="submission" date="2016-10" db="EMBL/GenBank/DDBJ databases">
        <authorList>
            <person name="de Groot N.N."/>
        </authorList>
    </citation>
    <scope>NUCLEOTIDE SEQUENCE [LARGE SCALE GENOMIC DNA]</scope>
    <source>
        <strain evidence="4 5">CGMCC 4.3491</strain>
    </source>
</reference>
<evidence type="ECO:0000313" key="5">
    <source>
        <dbReference type="Proteomes" id="UP000198891"/>
    </source>
</evidence>
<dbReference type="Proteomes" id="UP000198891">
    <property type="component" value="Unassembled WGS sequence"/>
</dbReference>
<dbReference type="RefSeq" id="WP_092557161.1">
    <property type="nucleotide sequence ID" value="NZ_FNPZ01000004.1"/>
</dbReference>
<evidence type="ECO:0000313" key="4">
    <source>
        <dbReference type="EMBL" id="SDZ41050.1"/>
    </source>
</evidence>
<evidence type="ECO:0000259" key="3">
    <source>
        <dbReference type="Pfam" id="PF04321"/>
    </source>
</evidence>
<dbReference type="GO" id="GO:0019305">
    <property type="term" value="P:dTDP-rhamnose biosynthetic process"/>
    <property type="evidence" value="ECO:0007669"/>
    <property type="project" value="UniProtKB-UniPathway"/>
</dbReference>
<dbReference type="NCBIfam" id="TIGR01214">
    <property type="entry name" value="rmlD"/>
    <property type="match status" value="1"/>
</dbReference>